<name>A0AAU8JXQ8_9ACTN</name>
<organism evidence="2">
    <name type="scientific">Kitasatospora camelliae</name>
    <dbReference type="NCBI Taxonomy" id="3156397"/>
    <lineage>
        <taxon>Bacteria</taxon>
        <taxon>Bacillati</taxon>
        <taxon>Actinomycetota</taxon>
        <taxon>Actinomycetes</taxon>
        <taxon>Kitasatosporales</taxon>
        <taxon>Streptomycetaceae</taxon>
        <taxon>Kitasatospora</taxon>
    </lineage>
</organism>
<protein>
    <submittedName>
        <fullName evidence="2">Uncharacterized protein</fullName>
    </submittedName>
</protein>
<gene>
    <name evidence="2" type="ORF">ABWK59_14515</name>
</gene>
<dbReference type="KEGG" id="kcm:ABWK59_14515"/>
<feature type="region of interest" description="Disordered" evidence="1">
    <location>
        <begin position="39"/>
        <end position="63"/>
    </location>
</feature>
<feature type="region of interest" description="Disordered" evidence="1">
    <location>
        <begin position="1"/>
        <end position="26"/>
    </location>
</feature>
<reference evidence="2" key="1">
    <citation type="submission" date="2024-06" db="EMBL/GenBank/DDBJ databases">
        <title>The genome sequences of Kitasatospora sp. strain HUAS MG31.</title>
        <authorList>
            <person name="Mo P."/>
        </authorList>
    </citation>
    <scope>NUCLEOTIDE SEQUENCE</scope>
    <source>
        <strain evidence="2">HUAS MG31</strain>
    </source>
</reference>
<dbReference type="AlphaFoldDB" id="A0AAU8JXQ8"/>
<evidence type="ECO:0000256" key="1">
    <source>
        <dbReference type="SAM" id="MobiDB-lite"/>
    </source>
</evidence>
<accession>A0AAU8JXQ8</accession>
<evidence type="ECO:0000313" key="2">
    <source>
        <dbReference type="EMBL" id="XCM80045.1"/>
    </source>
</evidence>
<dbReference type="EMBL" id="CP159872">
    <property type="protein sequence ID" value="XCM80045.1"/>
    <property type="molecule type" value="Genomic_DNA"/>
</dbReference>
<sequence length="63" mass="6605">MTSTTPAEQPRPQGRAEQVRAAEPEPVVPMRTLLASCAAAAAVSTPPERQRSAAGQPEPRRAA</sequence>
<proteinExistence type="predicted"/>
<dbReference type="RefSeq" id="WP_354641004.1">
    <property type="nucleotide sequence ID" value="NZ_CP159872.1"/>
</dbReference>